<dbReference type="GeneID" id="98069927"/>
<sequence length="131" mass="15118">MKTIVLFFLLSLCCFLNSCKEKKQAEPTLEKPALVNDSIEPAPITEIEKPVRNEVQHYFLIAGCFEYKELADKLCEKLQKEGFDSKIIPYYENLYLVSYTGYATSKEAQEALNTLKHESGKENTWIYHAKN</sequence>
<dbReference type="SUPFAM" id="SSF110997">
    <property type="entry name" value="Sporulation related repeat"/>
    <property type="match status" value="1"/>
</dbReference>
<dbReference type="AlphaFoldDB" id="H1DJ07"/>
<evidence type="ECO:0000313" key="3">
    <source>
        <dbReference type="Proteomes" id="UP000004892"/>
    </source>
</evidence>
<comment type="caution">
    <text evidence="2">The sequence shown here is derived from an EMBL/GenBank/DDBJ whole genome shotgun (WGS) entry which is preliminary data.</text>
</comment>
<evidence type="ECO:0000313" key="2">
    <source>
        <dbReference type="EMBL" id="EHP46769.1"/>
    </source>
</evidence>
<dbReference type="Proteomes" id="UP000004892">
    <property type="component" value="Unassembled WGS sequence"/>
</dbReference>
<evidence type="ECO:0000259" key="1">
    <source>
        <dbReference type="PROSITE" id="PS51724"/>
    </source>
</evidence>
<dbReference type="InterPro" id="IPR007730">
    <property type="entry name" value="SPOR-like_dom"/>
</dbReference>
<accession>H1DJ07</accession>
<proteinExistence type="predicted"/>
<dbReference type="Gene3D" id="3.30.70.1070">
    <property type="entry name" value="Sporulation related repeat"/>
    <property type="match status" value="1"/>
</dbReference>
<reference evidence="2 3" key="1">
    <citation type="submission" date="2012-01" db="EMBL/GenBank/DDBJ databases">
        <title>The Genome Sequence of Odoribacter laneus YIT 12061.</title>
        <authorList>
            <consortium name="The Broad Institute Genome Sequencing Platform"/>
            <person name="Earl A."/>
            <person name="Ward D."/>
            <person name="Feldgarden M."/>
            <person name="Gevers D."/>
            <person name="Morotomi M."/>
            <person name="Young S.K."/>
            <person name="Zeng Q."/>
            <person name="Gargeya S."/>
            <person name="Fitzgerald M."/>
            <person name="Haas B."/>
            <person name="Abouelleil A."/>
            <person name="Alvarado L."/>
            <person name="Arachchi H.M."/>
            <person name="Berlin A."/>
            <person name="Chapman S.B."/>
            <person name="Gearin G."/>
            <person name="Goldberg J."/>
            <person name="Griggs A."/>
            <person name="Gujja S."/>
            <person name="Hansen M."/>
            <person name="Heiman D."/>
            <person name="Howarth C."/>
            <person name="Larimer J."/>
            <person name="Lui A."/>
            <person name="MacDonald P.J.P."/>
            <person name="McCowen C."/>
            <person name="Montmayeur A."/>
            <person name="Murphy C."/>
            <person name="Neiman D."/>
            <person name="Pearson M."/>
            <person name="Priest M."/>
            <person name="Roberts A."/>
            <person name="Saif S."/>
            <person name="Shea T."/>
            <person name="Sisk P."/>
            <person name="Stolte C."/>
            <person name="Sykes S."/>
            <person name="Wortman J."/>
            <person name="Nusbaum C."/>
            <person name="Birren B."/>
        </authorList>
    </citation>
    <scope>NUCLEOTIDE SEQUENCE [LARGE SCALE GENOMIC DNA]</scope>
    <source>
        <strain evidence="2 3">YIT 12061</strain>
    </source>
</reference>
<dbReference type="EMBL" id="ADMC01000025">
    <property type="protein sequence ID" value="EHP46769.1"/>
    <property type="molecule type" value="Genomic_DNA"/>
</dbReference>
<dbReference type="GO" id="GO:0042834">
    <property type="term" value="F:peptidoglycan binding"/>
    <property type="evidence" value="ECO:0007669"/>
    <property type="project" value="InterPro"/>
</dbReference>
<dbReference type="PROSITE" id="PS51724">
    <property type="entry name" value="SPOR"/>
    <property type="match status" value="1"/>
</dbReference>
<dbReference type="HOGENOM" id="CLU_1925436_0_0_10"/>
<dbReference type="eggNOG" id="ENOG5033D9S">
    <property type="taxonomic scope" value="Bacteria"/>
</dbReference>
<gene>
    <name evidence="2" type="ORF">HMPREF9449_02386</name>
</gene>
<name>H1DJ07_9BACT</name>
<keyword evidence="3" id="KW-1185">Reference proteome</keyword>
<dbReference type="STRING" id="742817.HMPREF9449_02386"/>
<organism evidence="2 3">
    <name type="scientific">Odoribacter laneus YIT 12061</name>
    <dbReference type="NCBI Taxonomy" id="742817"/>
    <lineage>
        <taxon>Bacteria</taxon>
        <taxon>Pseudomonadati</taxon>
        <taxon>Bacteroidota</taxon>
        <taxon>Bacteroidia</taxon>
        <taxon>Bacteroidales</taxon>
        <taxon>Odoribacteraceae</taxon>
        <taxon>Odoribacter</taxon>
    </lineage>
</organism>
<dbReference type="Pfam" id="PF05036">
    <property type="entry name" value="SPOR"/>
    <property type="match status" value="1"/>
</dbReference>
<dbReference type="PATRIC" id="fig|742817.3.peg.2555"/>
<dbReference type="RefSeq" id="WP_009137532.1">
    <property type="nucleotide sequence ID" value="NZ_JH594596.1"/>
</dbReference>
<protein>
    <recommendedName>
        <fullName evidence="1">SPOR domain-containing protein</fullName>
    </recommendedName>
</protein>
<feature type="domain" description="SPOR" evidence="1">
    <location>
        <begin position="52"/>
        <end position="128"/>
    </location>
</feature>
<dbReference type="InterPro" id="IPR036680">
    <property type="entry name" value="SPOR-like_sf"/>
</dbReference>